<dbReference type="SUPFAM" id="SSF54427">
    <property type="entry name" value="NTF2-like"/>
    <property type="match status" value="1"/>
</dbReference>
<protein>
    <recommendedName>
        <fullName evidence="3">SnoaL-like domain-containing protein</fullName>
    </recommendedName>
</protein>
<reference evidence="1" key="1">
    <citation type="submission" date="2012-02" db="EMBL/GenBank/DDBJ databases">
        <title>Whole genome shotgun sequence of Gordonia otitidis NBRC 100426.</title>
        <authorList>
            <person name="Yoshida I."/>
            <person name="Hosoyama A."/>
            <person name="Tsuchikane K."/>
            <person name="Katsumata H."/>
            <person name="Yamazaki S."/>
            <person name="Fujita N."/>
        </authorList>
    </citation>
    <scope>NUCLEOTIDE SEQUENCE [LARGE SCALE GENOMIC DNA]</scope>
    <source>
        <strain evidence="1">NBRC 100426</strain>
    </source>
</reference>
<evidence type="ECO:0008006" key="3">
    <source>
        <dbReference type="Google" id="ProtNLM"/>
    </source>
</evidence>
<dbReference type="AlphaFoldDB" id="H5TJ28"/>
<proteinExistence type="predicted"/>
<dbReference type="EMBL" id="BAFB01000065">
    <property type="protein sequence ID" value="GAB33486.1"/>
    <property type="molecule type" value="Genomic_DNA"/>
</dbReference>
<dbReference type="InterPro" id="IPR009959">
    <property type="entry name" value="Cyclase_SnoaL-like"/>
</dbReference>
<organism evidence="1 2">
    <name type="scientific">Gordonia otitidis (strain DSM 44809 / CCUG 52243 / JCM 12355 / NBRC 100426 / IFM 10032)</name>
    <dbReference type="NCBI Taxonomy" id="1108044"/>
    <lineage>
        <taxon>Bacteria</taxon>
        <taxon>Bacillati</taxon>
        <taxon>Actinomycetota</taxon>
        <taxon>Actinomycetes</taxon>
        <taxon>Mycobacteriales</taxon>
        <taxon>Gordoniaceae</taxon>
        <taxon>Gordonia</taxon>
    </lineage>
</organism>
<dbReference type="STRING" id="1108044.GOOTI_065_00910"/>
<name>H5TJ28_GORO1</name>
<dbReference type="RefSeq" id="WP_007237738.1">
    <property type="nucleotide sequence ID" value="NZ_BAFB01000065.1"/>
</dbReference>
<dbReference type="Pfam" id="PF07366">
    <property type="entry name" value="SnoaL"/>
    <property type="match status" value="1"/>
</dbReference>
<keyword evidence="2" id="KW-1185">Reference proteome</keyword>
<dbReference type="Proteomes" id="UP000005038">
    <property type="component" value="Unassembled WGS sequence"/>
</dbReference>
<dbReference type="InterPro" id="IPR032710">
    <property type="entry name" value="NTF2-like_dom_sf"/>
</dbReference>
<dbReference type="OrthoDB" id="129343at2"/>
<evidence type="ECO:0000313" key="1">
    <source>
        <dbReference type="EMBL" id="GAB33486.1"/>
    </source>
</evidence>
<accession>H5TJ28</accession>
<sequence>MTNPEVTTTVALRSLTDMGSADRAAFDATIHPDANNREAVDEPPACRGRGPEAFWQSAVWLRTAFDDLRHEAHAVVAAGDIVVIHATMSGTHSGPFVTYDENARVKQAFAPTRRSFAVSHTHWYRMSGGLCIEHWANRDDLGMAEQLGWIPPTPAYLWRCRRARRAAQTAHRASSIN</sequence>
<dbReference type="GO" id="GO:0030638">
    <property type="term" value="P:polyketide metabolic process"/>
    <property type="evidence" value="ECO:0007669"/>
    <property type="project" value="InterPro"/>
</dbReference>
<evidence type="ECO:0000313" key="2">
    <source>
        <dbReference type="Proteomes" id="UP000005038"/>
    </source>
</evidence>
<dbReference type="Gene3D" id="3.10.450.50">
    <property type="match status" value="1"/>
</dbReference>
<comment type="caution">
    <text evidence="1">The sequence shown here is derived from an EMBL/GenBank/DDBJ whole genome shotgun (WGS) entry which is preliminary data.</text>
</comment>
<gene>
    <name evidence="1" type="ORF">GOOTI_065_00910</name>
</gene>